<accession>A0ABR4MA04</accession>
<feature type="region of interest" description="Disordered" evidence="1">
    <location>
        <begin position="56"/>
        <end position="80"/>
    </location>
</feature>
<name>A0ABR4MA04_9PEZI</name>
<protein>
    <submittedName>
        <fullName evidence="2">Uncharacterized protein</fullName>
    </submittedName>
</protein>
<sequence>MENSDVEQYDGMFWMEKGHPYDFLGPGLAARSLLRKTLPKGFPPAGYVSPFLGFAAKDGNEEGDDEDRDEGEWEGKREGLGGGNFCRIGRGCRGGLHEKVLSELYYQPLSKRGKDYTMQQQPCIWKDKTAVLRRDPPAVPKAGGLLD</sequence>
<reference evidence="2 3" key="1">
    <citation type="submission" date="2020-05" db="EMBL/GenBank/DDBJ databases">
        <title>Ceratocystis lukuohia genome.</title>
        <authorList>
            <person name="Harrington T.C."/>
            <person name="Kim K."/>
            <person name="Mayers C.G."/>
        </authorList>
    </citation>
    <scope>NUCLEOTIDE SEQUENCE [LARGE SCALE GENOMIC DNA]</scope>
    <source>
        <strain evidence="2 3">C4212</strain>
    </source>
</reference>
<dbReference type="Proteomes" id="UP001610728">
    <property type="component" value="Unassembled WGS sequence"/>
</dbReference>
<proteinExistence type="predicted"/>
<evidence type="ECO:0000313" key="3">
    <source>
        <dbReference type="Proteomes" id="UP001610728"/>
    </source>
</evidence>
<dbReference type="EMBL" id="JABSNW010000008">
    <property type="protein sequence ID" value="KAL2885103.1"/>
    <property type="molecule type" value="Genomic_DNA"/>
</dbReference>
<evidence type="ECO:0000256" key="1">
    <source>
        <dbReference type="SAM" id="MobiDB-lite"/>
    </source>
</evidence>
<evidence type="ECO:0000313" key="2">
    <source>
        <dbReference type="EMBL" id="KAL2885103.1"/>
    </source>
</evidence>
<organism evidence="2 3">
    <name type="scientific">Ceratocystis lukuohia</name>
    <dbReference type="NCBI Taxonomy" id="2019550"/>
    <lineage>
        <taxon>Eukaryota</taxon>
        <taxon>Fungi</taxon>
        <taxon>Dikarya</taxon>
        <taxon>Ascomycota</taxon>
        <taxon>Pezizomycotina</taxon>
        <taxon>Sordariomycetes</taxon>
        <taxon>Hypocreomycetidae</taxon>
        <taxon>Microascales</taxon>
        <taxon>Ceratocystidaceae</taxon>
        <taxon>Ceratocystis</taxon>
    </lineage>
</organism>
<feature type="compositionally biased region" description="Acidic residues" evidence="1">
    <location>
        <begin position="61"/>
        <end position="72"/>
    </location>
</feature>
<keyword evidence="3" id="KW-1185">Reference proteome</keyword>
<comment type="caution">
    <text evidence="2">The sequence shown here is derived from an EMBL/GenBank/DDBJ whole genome shotgun (WGS) entry which is preliminary data.</text>
</comment>
<gene>
    <name evidence="2" type="ORF">HOO65_080053</name>
</gene>
<dbReference type="RefSeq" id="XP_070856284.1">
    <property type="nucleotide sequence ID" value="XM_071004371.1"/>
</dbReference>
<dbReference type="GeneID" id="98120790"/>